<evidence type="ECO:0000313" key="2">
    <source>
        <dbReference type="EMBL" id="BDG75306.1"/>
    </source>
</evidence>
<protein>
    <recommendedName>
        <fullName evidence="4">Invasion associated locus B (IalB) protein</fullName>
    </recommendedName>
</protein>
<dbReference type="InterPro" id="IPR010642">
    <property type="entry name" value="Invasion_prot_B"/>
</dbReference>
<evidence type="ECO:0008006" key="4">
    <source>
        <dbReference type="Google" id="ProtNLM"/>
    </source>
</evidence>
<organism evidence="2 3">
    <name type="scientific">Roseomonas fluvialis</name>
    <dbReference type="NCBI Taxonomy" id="1750527"/>
    <lineage>
        <taxon>Bacteria</taxon>
        <taxon>Pseudomonadati</taxon>
        <taxon>Pseudomonadota</taxon>
        <taxon>Alphaproteobacteria</taxon>
        <taxon>Acetobacterales</taxon>
        <taxon>Roseomonadaceae</taxon>
        <taxon>Roseomonas</taxon>
    </lineage>
</organism>
<name>A0ABM7YB99_9PROT</name>
<feature type="signal peptide" evidence="1">
    <location>
        <begin position="1"/>
        <end position="20"/>
    </location>
</feature>
<gene>
    <name evidence="2" type="ORF">Rmf_52350</name>
</gene>
<sequence>MRAAILAIALSALVIVPAIAQQRAPAPAGQQQGPRRLGDFQDWIAAVHTEAGQKVCYAFTRAQRSDPAREGVILTVTHRTASRDQVALSAGYAYPRNASVTVAVGSRELAFYTGGNSAFARDGRAAVAAFRGGANAVARGPRAGGRGTATDTFSLSGFSAAYDAISQECPAARR</sequence>
<accession>A0ABM7YB99</accession>
<keyword evidence="1" id="KW-0732">Signal</keyword>
<dbReference type="Pfam" id="PF06776">
    <property type="entry name" value="IalB"/>
    <property type="match status" value="1"/>
</dbReference>
<reference evidence="2 3" key="1">
    <citation type="journal article" date="2016" name="Microbes Environ.">
        <title>Phylogenetically diverse aerobic anoxygenic phototrophic bacteria isolated from epilithic biofilms in Tama river, Japan.</title>
        <authorList>
            <person name="Hirose S."/>
            <person name="Matsuura K."/>
            <person name="Haruta S."/>
        </authorList>
    </citation>
    <scope>NUCLEOTIDE SEQUENCE [LARGE SCALE GENOMIC DNA]</scope>
    <source>
        <strain evidence="2 3">S08</strain>
    </source>
</reference>
<dbReference type="InterPro" id="IPR038696">
    <property type="entry name" value="IalB_sf"/>
</dbReference>
<dbReference type="EMBL" id="AP025637">
    <property type="protein sequence ID" value="BDG75306.1"/>
    <property type="molecule type" value="Genomic_DNA"/>
</dbReference>
<keyword evidence="3" id="KW-1185">Reference proteome</keyword>
<dbReference type="RefSeq" id="WP_244457390.1">
    <property type="nucleotide sequence ID" value="NZ_AP025637.1"/>
</dbReference>
<feature type="chain" id="PRO_5045940083" description="Invasion associated locus B (IalB) protein" evidence="1">
    <location>
        <begin position="21"/>
        <end position="174"/>
    </location>
</feature>
<dbReference type="Gene3D" id="2.60.40.1880">
    <property type="entry name" value="Invasion associated locus B (IalB) protein"/>
    <property type="match status" value="1"/>
</dbReference>
<proteinExistence type="predicted"/>
<dbReference type="Proteomes" id="UP000831327">
    <property type="component" value="Chromosome"/>
</dbReference>
<evidence type="ECO:0000256" key="1">
    <source>
        <dbReference type="SAM" id="SignalP"/>
    </source>
</evidence>
<evidence type="ECO:0000313" key="3">
    <source>
        <dbReference type="Proteomes" id="UP000831327"/>
    </source>
</evidence>